<dbReference type="InterPro" id="IPR033463">
    <property type="entry name" value="sCache_3"/>
</dbReference>
<comment type="subcellular location">
    <subcellularLocation>
        <location evidence="2">Cell membrane</location>
        <topology evidence="2">Multi-pass membrane protein</topology>
    </subcellularLocation>
</comment>
<keyword evidence="13 14" id="KW-0472">Membrane</keyword>
<evidence type="ECO:0000256" key="3">
    <source>
        <dbReference type="ARBA" id="ARBA00012438"/>
    </source>
</evidence>
<reference evidence="16 17" key="1">
    <citation type="submission" date="2019-03" db="EMBL/GenBank/DDBJ databases">
        <title>Genomic Encyclopedia of Type Strains, Phase IV (KMG-IV): sequencing the most valuable type-strain genomes for metagenomic binning, comparative biology and taxonomic classification.</title>
        <authorList>
            <person name="Goeker M."/>
        </authorList>
    </citation>
    <scope>NUCLEOTIDE SEQUENCE [LARGE SCALE GENOMIC DNA]</scope>
    <source>
        <strain evidence="16 17">DSM 19377</strain>
    </source>
</reference>
<dbReference type="InterPro" id="IPR039506">
    <property type="entry name" value="SPOB_a"/>
</dbReference>
<evidence type="ECO:0000256" key="2">
    <source>
        <dbReference type="ARBA" id="ARBA00004651"/>
    </source>
</evidence>
<dbReference type="InterPro" id="IPR016120">
    <property type="entry name" value="Sig_transdc_His_kin_SpoOB"/>
</dbReference>
<dbReference type="Gene3D" id="3.30.565.10">
    <property type="entry name" value="Histidine kinase-like ATPase, C-terminal domain"/>
    <property type="match status" value="1"/>
</dbReference>
<dbReference type="SUPFAM" id="SSF55785">
    <property type="entry name" value="PYP-like sensor domain (PAS domain)"/>
    <property type="match status" value="1"/>
</dbReference>
<evidence type="ECO:0000256" key="4">
    <source>
        <dbReference type="ARBA" id="ARBA00022475"/>
    </source>
</evidence>
<keyword evidence="9 16" id="KW-0418">Kinase</keyword>
<evidence type="ECO:0000256" key="1">
    <source>
        <dbReference type="ARBA" id="ARBA00000085"/>
    </source>
</evidence>
<keyword evidence="11 14" id="KW-1133">Transmembrane helix</keyword>
<dbReference type="PROSITE" id="PS50109">
    <property type="entry name" value="HIS_KIN"/>
    <property type="match status" value="1"/>
</dbReference>
<feature type="transmembrane region" description="Helical" evidence="14">
    <location>
        <begin position="12"/>
        <end position="34"/>
    </location>
</feature>
<keyword evidence="12" id="KW-0902">Two-component regulatory system</keyword>
<keyword evidence="7 14" id="KW-0812">Transmembrane</keyword>
<evidence type="ECO:0000313" key="17">
    <source>
        <dbReference type="Proteomes" id="UP000295416"/>
    </source>
</evidence>
<evidence type="ECO:0000259" key="15">
    <source>
        <dbReference type="PROSITE" id="PS50109"/>
    </source>
</evidence>
<evidence type="ECO:0000256" key="7">
    <source>
        <dbReference type="ARBA" id="ARBA00022692"/>
    </source>
</evidence>
<dbReference type="InterPro" id="IPR003594">
    <property type="entry name" value="HATPase_dom"/>
</dbReference>
<keyword evidence="5" id="KW-0597">Phosphoprotein</keyword>
<proteinExistence type="predicted"/>
<evidence type="ECO:0000256" key="6">
    <source>
        <dbReference type="ARBA" id="ARBA00022679"/>
    </source>
</evidence>
<dbReference type="GO" id="GO:0005524">
    <property type="term" value="F:ATP binding"/>
    <property type="evidence" value="ECO:0007669"/>
    <property type="project" value="UniProtKB-KW"/>
</dbReference>
<dbReference type="Pfam" id="PF14689">
    <property type="entry name" value="SPOB_a"/>
    <property type="match status" value="1"/>
</dbReference>
<evidence type="ECO:0000256" key="9">
    <source>
        <dbReference type="ARBA" id="ARBA00022777"/>
    </source>
</evidence>
<dbReference type="GO" id="GO:0005886">
    <property type="term" value="C:plasma membrane"/>
    <property type="evidence" value="ECO:0007669"/>
    <property type="project" value="UniProtKB-SubCell"/>
</dbReference>
<dbReference type="InterPro" id="IPR029151">
    <property type="entry name" value="Sensor-like_sf"/>
</dbReference>
<dbReference type="InterPro" id="IPR036890">
    <property type="entry name" value="HATPase_C_sf"/>
</dbReference>
<comment type="caution">
    <text evidence="16">The sequence shown here is derived from an EMBL/GenBank/DDBJ whole genome shotgun (WGS) entry which is preliminary data.</text>
</comment>
<dbReference type="EMBL" id="SLXK01000031">
    <property type="protein sequence ID" value="TCP23483.1"/>
    <property type="molecule type" value="Genomic_DNA"/>
</dbReference>
<evidence type="ECO:0000256" key="10">
    <source>
        <dbReference type="ARBA" id="ARBA00022840"/>
    </source>
</evidence>
<dbReference type="SUPFAM" id="SSF103190">
    <property type="entry name" value="Sensory domain-like"/>
    <property type="match status" value="1"/>
</dbReference>
<dbReference type="GO" id="GO:0000155">
    <property type="term" value="F:phosphorelay sensor kinase activity"/>
    <property type="evidence" value="ECO:0007669"/>
    <property type="project" value="InterPro"/>
</dbReference>
<evidence type="ECO:0000256" key="14">
    <source>
        <dbReference type="SAM" id="Phobius"/>
    </source>
</evidence>
<dbReference type="Pfam" id="PF02518">
    <property type="entry name" value="HATPase_c"/>
    <property type="match status" value="1"/>
</dbReference>
<dbReference type="PRINTS" id="PR00344">
    <property type="entry name" value="BCTRLSENSOR"/>
</dbReference>
<evidence type="ECO:0000256" key="11">
    <source>
        <dbReference type="ARBA" id="ARBA00022989"/>
    </source>
</evidence>
<protein>
    <recommendedName>
        <fullName evidence="3">histidine kinase</fullName>
        <ecNumber evidence="3">2.7.13.3</ecNumber>
    </recommendedName>
</protein>
<dbReference type="SMART" id="SM00387">
    <property type="entry name" value="HATPase_c"/>
    <property type="match status" value="1"/>
</dbReference>
<evidence type="ECO:0000256" key="5">
    <source>
        <dbReference type="ARBA" id="ARBA00022553"/>
    </source>
</evidence>
<dbReference type="EC" id="2.7.13.3" evidence="3"/>
<dbReference type="Gene3D" id="1.10.287.130">
    <property type="match status" value="1"/>
</dbReference>
<name>A0A4R2NNX5_9BACL</name>
<dbReference type="RefSeq" id="WP_132747376.1">
    <property type="nucleotide sequence ID" value="NZ_SLXK01000031.1"/>
</dbReference>
<feature type="domain" description="Histidine kinase" evidence="15">
    <location>
        <begin position="423"/>
        <end position="528"/>
    </location>
</feature>
<dbReference type="Gene3D" id="3.30.450.20">
    <property type="entry name" value="PAS domain"/>
    <property type="match status" value="2"/>
</dbReference>
<dbReference type="SUPFAM" id="SSF55874">
    <property type="entry name" value="ATPase domain of HSP90 chaperone/DNA topoisomerase II/histidine kinase"/>
    <property type="match status" value="1"/>
</dbReference>
<dbReference type="SUPFAM" id="SSF55890">
    <property type="entry name" value="Sporulation response regulatory protein Spo0B"/>
    <property type="match status" value="1"/>
</dbReference>
<dbReference type="InterPro" id="IPR035965">
    <property type="entry name" value="PAS-like_dom_sf"/>
</dbReference>
<dbReference type="OrthoDB" id="9792686at2"/>
<evidence type="ECO:0000256" key="8">
    <source>
        <dbReference type="ARBA" id="ARBA00022741"/>
    </source>
</evidence>
<accession>A0A4R2NNX5</accession>
<organism evidence="16 17">
    <name type="scientific">Scopulibacillus darangshiensis</name>
    <dbReference type="NCBI Taxonomy" id="442528"/>
    <lineage>
        <taxon>Bacteria</taxon>
        <taxon>Bacillati</taxon>
        <taxon>Bacillota</taxon>
        <taxon>Bacilli</taxon>
        <taxon>Bacillales</taxon>
        <taxon>Sporolactobacillaceae</taxon>
        <taxon>Scopulibacillus</taxon>
    </lineage>
</organism>
<dbReference type="InterPro" id="IPR005467">
    <property type="entry name" value="His_kinase_dom"/>
</dbReference>
<comment type="catalytic activity">
    <reaction evidence="1">
        <text>ATP + protein L-histidine = ADP + protein N-phospho-L-histidine.</text>
        <dbReference type="EC" id="2.7.13.3"/>
    </reaction>
</comment>
<keyword evidence="17" id="KW-1185">Reference proteome</keyword>
<sequence length="538" mass="59889">MKWLKVSLQTKILGLVLSLVLFIIVLLTVIFTYIEAGQIERQKGRLALEVSKTVSFMPSVISAFELDDPAIKIQPIVDKIRRETGAEFIVVGNKDGIRYSHPIPARIGKHMKGGDNYRALKLGEYYTSKAIGSLGPSLRGKSPIYNKKGEIIGIVSVGFLLEDIKHQIVNNVINVTLVAVLVLSFAVFGSVLLARNIRKDTMGLEPYQIASLYKEREAVLQSVKEGILSVDKTGTITMLNQTARKLLNFRGDFHYLKIDDLLPQTHLYEVIKTGKPQVDKELQLENRTVIVNRTPIFDKEGVAGVVASFRDKTEVEQMINTLSEVKRYSEDLRAQTHEFTNKLYVLSGLLQLGEYDQAIEMIQNETTAFEFQNRILFDQIGDAKVQAILLGKLGKASEKKVAFNIDANTTLCSLPAHIRLSHLIIIIGNLLDNAFEAVSKCEHPEVSFFATDIGADIIFEINDNGVGISEEDRHQLFERGFTRKEGKEPRGYGLANTFEAVNELKGLIEVQSEAGEGAVFTVYLPKVLKGGDRANGNH</sequence>
<evidence type="ECO:0000256" key="13">
    <source>
        <dbReference type="ARBA" id="ARBA00023136"/>
    </source>
</evidence>
<keyword evidence="8" id="KW-0547">Nucleotide-binding</keyword>
<dbReference type="FunFam" id="3.30.450.20:FF:000018">
    <property type="entry name" value="Sensor histidine kinase DcuS"/>
    <property type="match status" value="1"/>
</dbReference>
<dbReference type="PANTHER" id="PTHR43547:SF3">
    <property type="entry name" value="SENSOR PROTEIN CITS"/>
    <property type="match status" value="1"/>
</dbReference>
<keyword evidence="6" id="KW-0808">Transferase</keyword>
<dbReference type="Pfam" id="PF17203">
    <property type="entry name" value="sCache_3_2"/>
    <property type="match status" value="1"/>
</dbReference>
<gene>
    <name evidence="16" type="ORF">EV207_13145</name>
</gene>
<dbReference type="PANTHER" id="PTHR43547">
    <property type="entry name" value="TWO-COMPONENT HISTIDINE KINASE"/>
    <property type="match status" value="1"/>
</dbReference>
<keyword evidence="4" id="KW-1003">Cell membrane</keyword>
<feature type="transmembrane region" description="Helical" evidence="14">
    <location>
        <begin position="172"/>
        <end position="194"/>
    </location>
</feature>
<dbReference type="AlphaFoldDB" id="A0A4R2NNX5"/>
<dbReference type="InterPro" id="IPR004358">
    <property type="entry name" value="Sig_transdc_His_kin-like_C"/>
</dbReference>
<evidence type="ECO:0000313" key="16">
    <source>
        <dbReference type="EMBL" id="TCP23483.1"/>
    </source>
</evidence>
<evidence type="ECO:0000256" key="12">
    <source>
        <dbReference type="ARBA" id="ARBA00023012"/>
    </source>
</evidence>
<dbReference type="Proteomes" id="UP000295416">
    <property type="component" value="Unassembled WGS sequence"/>
</dbReference>
<keyword evidence="10" id="KW-0067">ATP-binding</keyword>